<name>A0A6J5DZ07_9BURK</name>
<accession>A0A6J5DZ07</accession>
<protein>
    <submittedName>
        <fullName evidence="1">Uncharacterized protein</fullName>
    </submittedName>
</protein>
<evidence type="ECO:0000313" key="2">
    <source>
        <dbReference type="Proteomes" id="UP000494330"/>
    </source>
</evidence>
<dbReference type="AlphaFoldDB" id="A0A6J5DZ07"/>
<dbReference type="InterPro" id="IPR010866">
    <property type="entry name" value="A-2_8-polyST"/>
</dbReference>
<dbReference type="Proteomes" id="UP000494330">
    <property type="component" value="Unassembled WGS sequence"/>
</dbReference>
<organism evidence="1 2">
    <name type="scientific">Burkholderia paludis</name>
    <dbReference type="NCBI Taxonomy" id="1506587"/>
    <lineage>
        <taxon>Bacteria</taxon>
        <taxon>Pseudomonadati</taxon>
        <taxon>Pseudomonadota</taxon>
        <taxon>Betaproteobacteria</taxon>
        <taxon>Burkholderiales</taxon>
        <taxon>Burkholderiaceae</taxon>
        <taxon>Burkholderia</taxon>
        <taxon>Burkholderia cepacia complex</taxon>
    </lineage>
</organism>
<proteinExistence type="predicted"/>
<gene>
    <name evidence="1" type="ORF">BPA30113_04644</name>
</gene>
<evidence type="ECO:0000313" key="1">
    <source>
        <dbReference type="EMBL" id="VWB99293.1"/>
    </source>
</evidence>
<keyword evidence="2" id="KW-1185">Reference proteome</keyword>
<dbReference type="EMBL" id="CABVQD010000018">
    <property type="protein sequence ID" value="VWB99293.1"/>
    <property type="molecule type" value="Genomic_DNA"/>
</dbReference>
<dbReference type="Pfam" id="PF07388">
    <property type="entry name" value="A-2_8-polyST"/>
    <property type="match status" value="1"/>
</dbReference>
<sequence length="406" mass="45279">MQQPHKPRIGQYFKSAIASLVRRQHHSSILRDEVASLKQQLIEYQGQVTESLKAQSIGLDTLGGKLTNSIENFRPKRLFISTGFFSTAIAATIALQGDACYDDYLLVPIDRQSESDNIQWAYQANDSWIDVKCIPHSEYYNHNNDSKLPFSEIEFDSIFSPFIEMTGFIEENFHAKKHHYFEEGITSYLQVLRETKNLQDTLFYALSPSLLRNSSVITPPVSGAIFREIFIRNNASYRVPIFENPRNILILATGAPPDHTGDPLAALSAYVPIAQAMINAGVDVWLHPHPRVSLGDTFGTSELARAGVRLIETDAPLVESVIVNNREKISAIVSIYSSLTVHALTLFGIPAFSVHAAPPDEKQAWWKAIQDAAIPDAECLLHASSDELLHIANSFHNQNIGWAPTL</sequence>
<dbReference type="RefSeq" id="WP_152601935.1">
    <property type="nucleotide sequence ID" value="NZ_CABVQD010000018.1"/>
</dbReference>
<reference evidence="1 2" key="1">
    <citation type="submission" date="2019-09" db="EMBL/GenBank/DDBJ databases">
        <authorList>
            <person name="Depoorter E."/>
        </authorList>
    </citation>
    <scope>NUCLEOTIDE SEQUENCE [LARGE SCALE GENOMIC DNA]</scope>
    <source>
        <strain evidence="1">LMG 30113</strain>
    </source>
</reference>